<name>F0ZIJ1_DICPU</name>
<evidence type="ECO:0000313" key="2">
    <source>
        <dbReference type="Proteomes" id="UP000001064"/>
    </source>
</evidence>
<dbReference type="VEuPathDB" id="AmoebaDB:DICPUDRAFT_94358"/>
<gene>
    <name evidence="1" type="ORF">DICPUDRAFT_94358</name>
</gene>
<dbReference type="InParanoid" id="F0ZIJ1"/>
<organism evidence="1 2">
    <name type="scientific">Dictyostelium purpureum</name>
    <name type="common">Slime mold</name>
    <dbReference type="NCBI Taxonomy" id="5786"/>
    <lineage>
        <taxon>Eukaryota</taxon>
        <taxon>Amoebozoa</taxon>
        <taxon>Evosea</taxon>
        <taxon>Eumycetozoa</taxon>
        <taxon>Dictyostelia</taxon>
        <taxon>Dictyosteliales</taxon>
        <taxon>Dictyosteliaceae</taxon>
        <taxon>Dictyostelium</taxon>
    </lineage>
</organism>
<sequence length="72" mass="8491">MSTTGALQTNIGRPRIPRIPICHFCKTTTSNEWWRRAIMVNGVRVIVDKCQKCYYPRLSQNRIEMLIPRNTR</sequence>
<dbReference type="Proteomes" id="UP000001064">
    <property type="component" value="Unassembled WGS sequence"/>
</dbReference>
<accession>F0ZIJ1</accession>
<keyword evidence="2" id="KW-1185">Reference proteome</keyword>
<dbReference type="GeneID" id="10501040"/>
<proteinExistence type="predicted"/>
<dbReference type="KEGG" id="dpp:DICPUDRAFT_94358"/>
<reference evidence="2" key="1">
    <citation type="journal article" date="2011" name="Genome Biol.">
        <title>Comparative genomics of the social amoebae Dictyostelium discoideum and Dictyostelium purpureum.</title>
        <authorList>
            <consortium name="US DOE Joint Genome Institute (JGI-PGF)"/>
            <person name="Sucgang R."/>
            <person name="Kuo A."/>
            <person name="Tian X."/>
            <person name="Salerno W."/>
            <person name="Parikh A."/>
            <person name="Feasley C.L."/>
            <person name="Dalin E."/>
            <person name="Tu H."/>
            <person name="Huang E."/>
            <person name="Barry K."/>
            <person name="Lindquist E."/>
            <person name="Shapiro H."/>
            <person name="Bruce D."/>
            <person name="Schmutz J."/>
            <person name="Salamov A."/>
            <person name="Fey P."/>
            <person name="Gaudet P."/>
            <person name="Anjard C."/>
            <person name="Babu M.M."/>
            <person name="Basu S."/>
            <person name="Bushmanova Y."/>
            <person name="van der Wel H."/>
            <person name="Katoh-Kurasawa M."/>
            <person name="Dinh C."/>
            <person name="Coutinho P.M."/>
            <person name="Saito T."/>
            <person name="Elias M."/>
            <person name="Schaap P."/>
            <person name="Kay R.R."/>
            <person name="Henrissat B."/>
            <person name="Eichinger L."/>
            <person name="Rivero F."/>
            <person name="Putnam N.H."/>
            <person name="West C.M."/>
            <person name="Loomis W.F."/>
            <person name="Chisholm R.L."/>
            <person name="Shaulsky G."/>
            <person name="Strassmann J.E."/>
            <person name="Queller D.C."/>
            <person name="Kuspa A."/>
            <person name="Grigoriev I.V."/>
        </authorList>
    </citation>
    <scope>NUCLEOTIDE SEQUENCE [LARGE SCALE GENOMIC DNA]</scope>
    <source>
        <strain evidence="2">QSDP1</strain>
    </source>
</reference>
<dbReference type="RefSeq" id="XP_003287233.1">
    <property type="nucleotide sequence ID" value="XM_003287185.1"/>
</dbReference>
<dbReference type="AlphaFoldDB" id="F0ZIJ1"/>
<protein>
    <submittedName>
        <fullName evidence="1">Expressed protein</fullName>
    </submittedName>
</protein>
<evidence type="ECO:0000313" key="1">
    <source>
        <dbReference type="EMBL" id="EGC36224.1"/>
    </source>
</evidence>
<dbReference type="EMBL" id="GL871033">
    <property type="protein sequence ID" value="EGC36224.1"/>
    <property type="molecule type" value="Genomic_DNA"/>
</dbReference>